<organism evidence="2 3">
    <name type="scientific">Gossypium barbadense</name>
    <name type="common">Sea Island cotton</name>
    <name type="synonym">Hibiscus barbadensis</name>
    <dbReference type="NCBI Taxonomy" id="3634"/>
    <lineage>
        <taxon>Eukaryota</taxon>
        <taxon>Viridiplantae</taxon>
        <taxon>Streptophyta</taxon>
        <taxon>Embryophyta</taxon>
        <taxon>Tracheophyta</taxon>
        <taxon>Spermatophyta</taxon>
        <taxon>Magnoliopsida</taxon>
        <taxon>eudicotyledons</taxon>
        <taxon>Gunneridae</taxon>
        <taxon>Pentapetalae</taxon>
        <taxon>rosids</taxon>
        <taxon>malvids</taxon>
        <taxon>Malvales</taxon>
        <taxon>Malvaceae</taxon>
        <taxon>Malvoideae</taxon>
        <taxon>Gossypium</taxon>
    </lineage>
</organism>
<dbReference type="EMBL" id="KZ667510">
    <property type="protein sequence ID" value="PPR90750.1"/>
    <property type="molecule type" value="Genomic_DNA"/>
</dbReference>
<reference evidence="2 3" key="1">
    <citation type="submission" date="2015-01" db="EMBL/GenBank/DDBJ databases">
        <title>Genome of allotetraploid Gossypium barbadense reveals genomic plasticity and fiber elongation in cotton evolution.</title>
        <authorList>
            <person name="Chen X."/>
            <person name="Liu X."/>
            <person name="Zhao B."/>
            <person name="Zheng H."/>
            <person name="Hu Y."/>
            <person name="Lu G."/>
            <person name="Yang C."/>
            <person name="Chen J."/>
            <person name="Shan C."/>
            <person name="Zhang L."/>
            <person name="Zhou Y."/>
            <person name="Wang L."/>
            <person name="Guo W."/>
            <person name="Bai Y."/>
            <person name="Ruan J."/>
            <person name="Shangguan X."/>
            <person name="Mao Y."/>
            <person name="Jiang J."/>
            <person name="Zhu Y."/>
            <person name="Lei J."/>
            <person name="Kang H."/>
            <person name="Chen S."/>
            <person name="He X."/>
            <person name="Wang R."/>
            <person name="Wang Y."/>
            <person name="Chen J."/>
            <person name="Wang L."/>
            <person name="Yu S."/>
            <person name="Wang B."/>
            <person name="Wei J."/>
            <person name="Song S."/>
            <person name="Lu X."/>
            <person name="Gao Z."/>
            <person name="Gu W."/>
            <person name="Deng X."/>
            <person name="Ma D."/>
            <person name="Wang S."/>
            <person name="Liang W."/>
            <person name="Fang L."/>
            <person name="Cai C."/>
            <person name="Zhu X."/>
            <person name="Zhou B."/>
            <person name="Zhang Y."/>
            <person name="Chen Z."/>
            <person name="Xu S."/>
            <person name="Zhu R."/>
            <person name="Wang S."/>
            <person name="Zhang T."/>
            <person name="Zhao G."/>
        </authorList>
    </citation>
    <scope>NUCLEOTIDE SEQUENCE [LARGE SCALE GENOMIC DNA]</scope>
    <source>
        <strain evidence="3">cv. Xinhai21</strain>
        <tissue evidence="2">Leaf</tissue>
    </source>
</reference>
<evidence type="ECO:0000313" key="3">
    <source>
        <dbReference type="Proteomes" id="UP000239757"/>
    </source>
</evidence>
<dbReference type="OrthoDB" id="778454at2759"/>
<accession>A0A2P5WI46</accession>
<evidence type="ECO:0000313" key="2">
    <source>
        <dbReference type="EMBL" id="PPR90750.1"/>
    </source>
</evidence>
<protein>
    <submittedName>
        <fullName evidence="2">Uncharacterized protein</fullName>
    </submittedName>
</protein>
<gene>
    <name evidence="2" type="ORF">GOBAR_AA29935</name>
</gene>
<dbReference type="AlphaFoldDB" id="A0A2P5WI46"/>
<sequence length="364" mass="40604">MLGRQELVLVLNSGSLSSNTESNPREQLNAITIQDEEGLVEHEPEPRKGIVVSKSKGEVNHSEQTLETHSNSTHELCSSNNKGPIYEERRLRVEELDEWRIHKLKTHDKPKPHHDELNISPNRLKVGDKVLLDAAGPRIATFEPNGEIPLTVLTIFPYGMRSVNSSHHHDHATEREKIFPNTGVDKLPRLYDMAVGEYVKTTRACDTPVLTTRDNMSSPRGKKTIIPASKKKKGTASSSGPIAKIRHPFLQFPSGPQEELFQILRARPQGVVITEFDDLKTVQSHLSGLVHQLSVLEFGIAPGLYMESSWMTMTLTASIATSTTLLRNAGKPSYLPQPPMILAAPRHQLSLHPYDTYTSSWSTL</sequence>
<feature type="region of interest" description="Disordered" evidence="1">
    <location>
        <begin position="54"/>
        <end position="82"/>
    </location>
</feature>
<feature type="compositionally biased region" description="Polar residues" evidence="1">
    <location>
        <begin position="67"/>
        <end position="82"/>
    </location>
</feature>
<proteinExistence type="predicted"/>
<feature type="compositionally biased region" description="Basic and acidic residues" evidence="1">
    <location>
        <begin position="55"/>
        <end position="66"/>
    </location>
</feature>
<dbReference type="Proteomes" id="UP000239757">
    <property type="component" value="Unassembled WGS sequence"/>
</dbReference>
<name>A0A2P5WI46_GOSBA</name>
<evidence type="ECO:0000256" key="1">
    <source>
        <dbReference type="SAM" id="MobiDB-lite"/>
    </source>
</evidence>